<dbReference type="EMBL" id="RJVJ01000001">
    <property type="protein sequence ID" value="ROR42860.1"/>
    <property type="molecule type" value="Genomic_DNA"/>
</dbReference>
<accession>A0A8G1XA74</accession>
<name>A0A3N4RRI7_9ACTN</name>
<protein>
    <submittedName>
        <fullName evidence="2">Uncharacterized protein</fullName>
    </submittedName>
</protein>
<dbReference type="Proteomes" id="UP000267408">
    <property type="component" value="Unassembled WGS sequence"/>
</dbReference>
<evidence type="ECO:0000313" key="2">
    <source>
        <dbReference type="EMBL" id="RPE33355.1"/>
    </source>
</evidence>
<sequence>MPAGGGVPPGLAEMIHAHAREADALEHVSVHGEESGEVTVGVFSLAPGLAEAEERAAGLLVRAVDLEPDLAGSAVLSVGAALVPGPWWDFD</sequence>
<reference evidence="3 4" key="1">
    <citation type="submission" date="2018-11" db="EMBL/GenBank/DDBJ databases">
        <title>Sequencing the genomes of 1000 actinobacteria strains.</title>
        <authorList>
            <person name="Klenk H.-P."/>
        </authorList>
    </citation>
    <scope>NUCLEOTIDE SEQUENCE [LARGE SCALE GENOMIC DNA]</scope>
    <source>
        <strain evidence="1 4">DSM 44780</strain>
        <strain evidence="2 3">DSM 44781</strain>
    </source>
</reference>
<evidence type="ECO:0000313" key="4">
    <source>
        <dbReference type="Proteomes" id="UP000267408"/>
    </source>
</evidence>
<proteinExistence type="predicted"/>
<dbReference type="EMBL" id="RKQG01000001">
    <property type="protein sequence ID" value="RPE33355.1"/>
    <property type="molecule type" value="Genomic_DNA"/>
</dbReference>
<organism evidence="2 3">
    <name type="scientific">Kitasatospora cineracea</name>
    <dbReference type="NCBI Taxonomy" id="88074"/>
    <lineage>
        <taxon>Bacteria</taxon>
        <taxon>Bacillati</taxon>
        <taxon>Actinomycetota</taxon>
        <taxon>Actinomycetes</taxon>
        <taxon>Kitasatosporales</taxon>
        <taxon>Streptomycetaceae</taxon>
        <taxon>Kitasatospora</taxon>
    </lineage>
</organism>
<comment type="caution">
    <text evidence="2">The sequence shown here is derived from an EMBL/GenBank/DDBJ whole genome shotgun (WGS) entry which is preliminary data.</text>
</comment>
<evidence type="ECO:0000313" key="1">
    <source>
        <dbReference type="EMBL" id="ROR42860.1"/>
    </source>
</evidence>
<gene>
    <name evidence="2" type="ORF">EDD38_1640</name>
    <name evidence="1" type="ORF">EDD39_0993</name>
</gene>
<accession>A0A3N4RRI7</accession>
<keyword evidence="3" id="KW-1185">Reference proteome</keyword>
<evidence type="ECO:0000313" key="3">
    <source>
        <dbReference type="Proteomes" id="UP000266906"/>
    </source>
</evidence>
<dbReference type="Proteomes" id="UP000266906">
    <property type="component" value="Unassembled WGS sequence"/>
</dbReference>
<dbReference type="AlphaFoldDB" id="A0A3N4RRI7"/>